<dbReference type="AlphaFoldDB" id="A0A7J0DNJ4"/>
<reference evidence="3" key="1">
    <citation type="submission" date="2019-07" db="EMBL/GenBank/DDBJ databases">
        <title>De Novo Assembly of kiwifruit Actinidia rufa.</title>
        <authorList>
            <person name="Sugita-Konishi S."/>
            <person name="Sato K."/>
            <person name="Mori E."/>
            <person name="Abe Y."/>
            <person name="Kisaki G."/>
            <person name="Hamano K."/>
            <person name="Suezawa K."/>
            <person name="Otani M."/>
            <person name="Fukuda T."/>
            <person name="Manabe T."/>
            <person name="Gomi K."/>
            <person name="Tabuchi M."/>
            <person name="Akimitsu K."/>
            <person name="Kataoka I."/>
        </authorList>
    </citation>
    <scope>NUCLEOTIDE SEQUENCE [LARGE SCALE GENOMIC DNA]</scope>
    <source>
        <strain evidence="3">cv. Fuchu</strain>
    </source>
</reference>
<dbReference type="Proteomes" id="UP000585474">
    <property type="component" value="Unassembled WGS sequence"/>
</dbReference>
<gene>
    <name evidence="2" type="ORF">Acr_00g0061090</name>
</gene>
<proteinExistence type="predicted"/>
<keyword evidence="3" id="KW-1185">Reference proteome</keyword>
<evidence type="ECO:0000313" key="2">
    <source>
        <dbReference type="EMBL" id="GFS39087.1"/>
    </source>
</evidence>
<dbReference type="EMBL" id="BJWL01000322">
    <property type="protein sequence ID" value="GFS39087.1"/>
    <property type="molecule type" value="Genomic_DNA"/>
</dbReference>
<feature type="region of interest" description="Disordered" evidence="1">
    <location>
        <begin position="183"/>
        <end position="207"/>
    </location>
</feature>
<feature type="compositionally biased region" description="Polar residues" evidence="1">
    <location>
        <begin position="196"/>
        <end position="207"/>
    </location>
</feature>
<evidence type="ECO:0000313" key="3">
    <source>
        <dbReference type="Proteomes" id="UP000585474"/>
    </source>
</evidence>
<evidence type="ECO:0000256" key="1">
    <source>
        <dbReference type="SAM" id="MobiDB-lite"/>
    </source>
</evidence>
<accession>A0A7J0DNJ4</accession>
<dbReference type="OrthoDB" id="1752359at2759"/>
<organism evidence="2 3">
    <name type="scientific">Actinidia rufa</name>
    <dbReference type="NCBI Taxonomy" id="165716"/>
    <lineage>
        <taxon>Eukaryota</taxon>
        <taxon>Viridiplantae</taxon>
        <taxon>Streptophyta</taxon>
        <taxon>Embryophyta</taxon>
        <taxon>Tracheophyta</taxon>
        <taxon>Spermatophyta</taxon>
        <taxon>Magnoliopsida</taxon>
        <taxon>eudicotyledons</taxon>
        <taxon>Gunneridae</taxon>
        <taxon>Pentapetalae</taxon>
        <taxon>asterids</taxon>
        <taxon>Ericales</taxon>
        <taxon>Actinidiaceae</taxon>
        <taxon>Actinidia</taxon>
    </lineage>
</organism>
<name>A0A7J0DNJ4_9ERIC</name>
<sequence>MGVQTRIPGKGEKVLSASAGEVAFYEAAFPTGLRFPMHATIKRISHASNAWRNIISVLVIWRFYRRHLSLNKFRCLYALLKGPGSESGWLYFKTRLGKNILKGARSNVKGWKRRFFFISGDDWEFHPSKQCNKVPVLSQTEDERFRQVFEKMGGGHFKILVILNSRTFHKYFAPDRVEMSLSDSDKAEGDIGSEVKQVQHSARNLAE</sequence>
<comment type="caution">
    <text evidence="2">The sequence shown here is derived from an EMBL/GenBank/DDBJ whole genome shotgun (WGS) entry which is preliminary data.</text>
</comment>
<protein>
    <submittedName>
        <fullName evidence="2">Uncharacterized protein</fullName>
    </submittedName>
</protein>